<evidence type="ECO:0000256" key="1">
    <source>
        <dbReference type="SAM" id="MobiDB-lite"/>
    </source>
</evidence>
<sequence length="116" mass="13557">MCYTYICPEQFTDSLRGCFQGNRGWNLHRHKRLRNLPSNPSAPQNMLLLCPDSKYTHSNPFNSSSMITIMMIRRRNDSLQHHNLSDKMKYRSSPDKDRCPTRNPHSTGVLNHAIRN</sequence>
<dbReference type="AlphaFoldDB" id="A0AAV4W6B8"/>
<feature type="compositionally biased region" description="Basic and acidic residues" evidence="1">
    <location>
        <begin position="78"/>
        <end position="100"/>
    </location>
</feature>
<evidence type="ECO:0000313" key="2">
    <source>
        <dbReference type="EMBL" id="GIY77788.1"/>
    </source>
</evidence>
<accession>A0AAV4W6B8</accession>
<feature type="region of interest" description="Disordered" evidence="1">
    <location>
        <begin position="78"/>
        <end position="116"/>
    </location>
</feature>
<evidence type="ECO:0000313" key="3">
    <source>
        <dbReference type="Proteomes" id="UP001054837"/>
    </source>
</evidence>
<organism evidence="2 3">
    <name type="scientific">Caerostris darwini</name>
    <dbReference type="NCBI Taxonomy" id="1538125"/>
    <lineage>
        <taxon>Eukaryota</taxon>
        <taxon>Metazoa</taxon>
        <taxon>Ecdysozoa</taxon>
        <taxon>Arthropoda</taxon>
        <taxon>Chelicerata</taxon>
        <taxon>Arachnida</taxon>
        <taxon>Araneae</taxon>
        <taxon>Araneomorphae</taxon>
        <taxon>Entelegynae</taxon>
        <taxon>Araneoidea</taxon>
        <taxon>Araneidae</taxon>
        <taxon>Caerostris</taxon>
    </lineage>
</organism>
<name>A0AAV4W6B8_9ARAC</name>
<dbReference type="Proteomes" id="UP001054837">
    <property type="component" value="Unassembled WGS sequence"/>
</dbReference>
<reference evidence="2 3" key="1">
    <citation type="submission" date="2021-06" db="EMBL/GenBank/DDBJ databases">
        <title>Caerostris darwini draft genome.</title>
        <authorList>
            <person name="Kono N."/>
            <person name="Arakawa K."/>
        </authorList>
    </citation>
    <scope>NUCLEOTIDE SEQUENCE [LARGE SCALE GENOMIC DNA]</scope>
</reference>
<comment type="caution">
    <text evidence="2">The sequence shown here is derived from an EMBL/GenBank/DDBJ whole genome shotgun (WGS) entry which is preliminary data.</text>
</comment>
<keyword evidence="3" id="KW-1185">Reference proteome</keyword>
<gene>
    <name evidence="2" type="ORF">CDAR_245931</name>
</gene>
<proteinExistence type="predicted"/>
<dbReference type="EMBL" id="BPLQ01014176">
    <property type="protein sequence ID" value="GIY77788.1"/>
    <property type="molecule type" value="Genomic_DNA"/>
</dbReference>
<protein>
    <submittedName>
        <fullName evidence="2">Uncharacterized protein</fullName>
    </submittedName>
</protein>